<dbReference type="PANTHER" id="PTHR42799">
    <property type="entry name" value="MITOCHONDRIAL PEPTIDE METHIONINE SULFOXIDE REDUCTASE"/>
    <property type="match status" value="1"/>
</dbReference>
<evidence type="ECO:0000259" key="5">
    <source>
        <dbReference type="Pfam" id="PF01625"/>
    </source>
</evidence>
<comment type="similarity">
    <text evidence="4">Belongs to the MsrA Met sulfoxide reductase family.</text>
</comment>
<gene>
    <name evidence="4" type="primary">msrA</name>
    <name evidence="6" type="ORF">SpAn4DRAFT_0225</name>
</gene>
<keyword evidence="7" id="KW-1185">Reference proteome</keyword>
<comment type="catalytic activity">
    <reaction evidence="3 4">
        <text>[thioredoxin]-disulfide + L-methionine + H2O = L-methionine (S)-S-oxide + [thioredoxin]-dithiol</text>
        <dbReference type="Rhea" id="RHEA:19993"/>
        <dbReference type="Rhea" id="RHEA-COMP:10698"/>
        <dbReference type="Rhea" id="RHEA-COMP:10700"/>
        <dbReference type="ChEBI" id="CHEBI:15377"/>
        <dbReference type="ChEBI" id="CHEBI:29950"/>
        <dbReference type="ChEBI" id="CHEBI:50058"/>
        <dbReference type="ChEBI" id="CHEBI:57844"/>
        <dbReference type="ChEBI" id="CHEBI:58772"/>
        <dbReference type="EC" id="1.8.4.11"/>
    </reaction>
</comment>
<dbReference type="GO" id="GO:0033744">
    <property type="term" value="F:L-methionine:thioredoxin-disulfide S-oxidoreductase activity"/>
    <property type="evidence" value="ECO:0007669"/>
    <property type="project" value="RHEA"/>
</dbReference>
<dbReference type="Proteomes" id="UP000049855">
    <property type="component" value="Unassembled WGS sequence"/>
</dbReference>
<dbReference type="NCBIfam" id="TIGR00401">
    <property type="entry name" value="msrA"/>
    <property type="match status" value="1"/>
</dbReference>
<comment type="catalytic activity">
    <reaction evidence="2 4">
        <text>L-methionyl-[protein] + [thioredoxin]-disulfide + H2O = L-methionyl-(S)-S-oxide-[protein] + [thioredoxin]-dithiol</text>
        <dbReference type="Rhea" id="RHEA:14217"/>
        <dbReference type="Rhea" id="RHEA-COMP:10698"/>
        <dbReference type="Rhea" id="RHEA-COMP:10700"/>
        <dbReference type="Rhea" id="RHEA-COMP:12313"/>
        <dbReference type="Rhea" id="RHEA-COMP:12315"/>
        <dbReference type="ChEBI" id="CHEBI:15377"/>
        <dbReference type="ChEBI" id="CHEBI:16044"/>
        <dbReference type="ChEBI" id="CHEBI:29950"/>
        <dbReference type="ChEBI" id="CHEBI:44120"/>
        <dbReference type="ChEBI" id="CHEBI:50058"/>
        <dbReference type="EC" id="1.8.4.11"/>
    </reaction>
</comment>
<dbReference type="HAMAP" id="MF_01401">
    <property type="entry name" value="MsrA"/>
    <property type="match status" value="1"/>
</dbReference>
<dbReference type="GO" id="GO:0008113">
    <property type="term" value="F:peptide-methionine (S)-S-oxide reductase activity"/>
    <property type="evidence" value="ECO:0007669"/>
    <property type="project" value="UniProtKB-UniRule"/>
</dbReference>
<dbReference type="GO" id="GO:0034599">
    <property type="term" value="P:cellular response to oxidative stress"/>
    <property type="evidence" value="ECO:0007669"/>
    <property type="project" value="TreeGrafter"/>
</dbReference>
<dbReference type="AlphaFoldDB" id="A0A0U1L3S9"/>
<dbReference type="RefSeq" id="WP_021171024.1">
    <property type="nucleotide sequence ID" value="NZ_CTRP01000014.1"/>
</dbReference>
<dbReference type="EMBL" id="CTRP01000014">
    <property type="protein sequence ID" value="CQR73763.1"/>
    <property type="molecule type" value="Genomic_DNA"/>
</dbReference>
<evidence type="ECO:0000256" key="1">
    <source>
        <dbReference type="ARBA" id="ARBA00023002"/>
    </source>
</evidence>
<keyword evidence="1 4" id="KW-0560">Oxidoreductase</keyword>
<dbReference type="InterPro" id="IPR036509">
    <property type="entry name" value="Met_Sox_Rdtase_MsrA_sf"/>
</dbReference>
<protein>
    <recommendedName>
        <fullName evidence="4">Peptide methionine sulfoxide reductase MsrA</fullName>
        <shortName evidence="4">Protein-methionine-S-oxide reductase</shortName>
        <ecNumber evidence="4">1.8.4.11</ecNumber>
    </recommendedName>
    <alternativeName>
        <fullName evidence="4">Peptide-methionine (S)-S-oxide reductase</fullName>
        <shortName evidence="4">Peptide Met(O) reductase</shortName>
    </alternativeName>
</protein>
<comment type="function">
    <text evidence="4">Has an important function as a repair enzyme for proteins that have been inactivated by oxidation. Catalyzes the reversible oxidation-reduction of methionine sulfoxide in proteins to methionine.</text>
</comment>
<feature type="active site" evidence="4">
    <location>
        <position position="10"/>
    </location>
</feature>
<organism evidence="6 7">
    <name type="scientific">Sporomusa ovata</name>
    <dbReference type="NCBI Taxonomy" id="2378"/>
    <lineage>
        <taxon>Bacteria</taxon>
        <taxon>Bacillati</taxon>
        <taxon>Bacillota</taxon>
        <taxon>Negativicutes</taxon>
        <taxon>Selenomonadales</taxon>
        <taxon>Sporomusaceae</taxon>
        <taxon>Sporomusa</taxon>
    </lineage>
</organism>
<dbReference type="Pfam" id="PF01625">
    <property type="entry name" value="PMSR"/>
    <property type="match status" value="1"/>
</dbReference>
<feature type="domain" description="Peptide methionine sulphoxide reductase MsrA" evidence="5">
    <location>
        <begin position="3"/>
        <end position="153"/>
    </location>
</feature>
<dbReference type="Gene3D" id="3.30.1060.10">
    <property type="entry name" value="Peptide methionine sulphoxide reductase MsrA"/>
    <property type="match status" value="1"/>
</dbReference>
<evidence type="ECO:0000256" key="2">
    <source>
        <dbReference type="ARBA" id="ARBA00047806"/>
    </source>
</evidence>
<name>A0A0U1L3S9_9FIRM</name>
<evidence type="ECO:0000313" key="7">
    <source>
        <dbReference type="Proteomes" id="UP000049855"/>
    </source>
</evidence>
<dbReference type="EC" id="1.8.4.11" evidence="4"/>
<evidence type="ECO:0000256" key="3">
    <source>
        <dbReference type="ARBA" id="ARBA00048782"/>
    </source>
</evidence>
<dbReference type="InterPro" id="IPR002569">
    <property type="entry name" value="Met_Sox_Rdtase_MsrA_dom"/>
</dbReference>
<dbReference type="InterPro" id="IPR050162">
    <property type="entry name" value="MsrA_MetSO_reductase"/>
</dbReference>
<dbReference type="SUPFAM" id="SSF55068">
    <property type="entry name" value="Peptide methionine sulfoxide reductase"/>
    <property type="match status" value="1"/>
</dbReference>
<dbReference type="PANTHER" id="PTHR42799:SF2">
    <property type="entry name" value="MITOCHONDRIAL PEPTIDE METHIONINE SULFOXIDE REDUCTASE"/>
    <property type="match status" value="1"/>
</dbReference>
<dbReference type="GO" id="GO:0005737">
    <property type="term" value="C:cytoplasm"/>
    <property type="evidence" value="ECO:0007669"/>
    <property type="project" value="TreeGrafter"/>
</dbReference>
<evidence type="ECO:0000313" key="6">
    <source>
        <dbReference type="EMBL" id="CQR73763.1"/>
    </source>
</evidence>
<proteinExistence type="inferred from homology"/>
<evidence type="ECO:0000256" key="4">
    <source>
        <dbReference type="HAMAP-Rule" id="MF_01401"/>
    </source>
</evidence>
<sequence>MKKIWLAGGCFWGVEAYFMQLTGVLNTVVGYGQGNTDQPTYQQVCTGTTGYTEVCEVTYDEKILPLEKLLEHYFRIIDPTTLNRQGPDKGTQYRTGLYYLLNDDKDVINNFIKRLQLQYTDQIVVEVEPMKCFFPAEDYHQKYLEKTPGGYCHVNLGLAKPDERK</sequence>
<reference evidence="7" key="1">
    <citation type="submission" date="2015-03" db="EMBL/GenBank/DDBJ databases">
        <authorList>
            <person name="Nijsse Bart"/>
        </authorList>
    </citation>
    <scope>NUCLEOTIDE SEQUENCE [LARGE SCALE GENOMIC DNA]</scope>
</reference>
<accession>A0A0U1L3S9</accession>